<dbReference type="EMBL" id="LXIE01000004">
    <property type="protein sequence ID" value="OAD92169.1"/>
    <property type="molecule type" value="Genomic_DNA"/>
</dbReference>
<comment type="caution">
    <text evidence="2">The sequence shown here is derived from an EMBL/GenBank/DDBJ whole genome shotgun (WGS) entry which is preliminary data.</text>
</comment>
<dbReference type="AlphaFoldDB" id="A0A1A9LFL8"/>
<dbReference type="STRING" id="1385699.A7A78_09600"/>
<keyword evidence="1" id="KW-0812">Transmembrane</keyword>
<organism evidence="2 3">
    <name type="scientific">Aequorivita soesokkakensis</name>
    <dbReference type="NCBI Taxonomy" id="1385699"/>
    <lineage>
        <taxon>Bacteria</taxon>
        <taxon>Pseudomonadati</taxon>
        <taxon>Bacteroidota</taxon>
        <taxon>Flavobacteriia</taxon>
        <taxon>Flavobacteriales</taxon>
        <taxon>Flavobacteriaceae</taxon>
        <taxon>Aequorivita</taxon>
    </lineage>
</organism>
<gene>
    <name evidence="2" type="ORF">A7A78_09600</name>
</gene>
<protein>
    <recommendedName>
        <fullName evidence="4">DUF2007 domain-containing protein</fullName>
    </recommendedName>
</protein>
<reference evidence="2 3" key="1">
    <citation type="submission" date="2016-05" db="EMBL/GenBank/DDBJ databases">
        <title>Genome sequencing of Vitellibacter soesokkakensis RSSK-12.</title>
        <authorList>
            <person name="Thevarajoo S."/>
            <person name="Selvaratnam C."/>
            <person name="Goh K.M."/>
            <person name="Chan K.-G."/>
            <person name="Chong C.S."/>
        </authorList>
    </citation>
    <scope>NUCLEOTIDE SEQUENCE [LARGE SCALE GENOMIC DNA]</scope>
    <source>
        <strain evidence="2 3">RSSK-12</strain>
    </source>
</reference>
<dbReference type="OrthoDB" id="9948270at2"/>
<keyword evidence="3" id="KW-1185">Reference proteome</keyword>
<sequence>MNDSCNVQVAEFAFPFPAEIFKTELIDKEIDFREFHKDSYEDGSGFVIFYVANKDFDEAFLLKEEVDKENAVSEEKYKHPIEKYIRWFFLICFICFLIYKLIDFFISDNMILTK</sequence>
<keyword evidence="1" id="KW-1133">Transmembrane helix</keyword>
<dbReference type="Proteomes" id="UP000077552">
    <property type="component" value="Unassembled WGS sequence"/>
</dbReference>
<evidence type="ECO:0000313" key="2">
    <source>
        <dbReference type="EMBL" id="OAD92169.1"/>
    </source>
</evidence>
<keyword evidence="1" id="KW-0472">Membrane</keyword>
<proteinExistence type="predicted"/>
<accession>A0A1A9LFL8</accession>
<evidence type="ECO:0000256" key="1">
    <source>
        <dbReference type="SAM" id="Phobius"/>
    </source>
</evidence>
<name>A0A1A9LFL8_9FLAO</name>
<evidence type="ECO:0000313" key="3">
    <source>
        <dbReference type="Proteomes" id="UP000077552"/>
    </source>
</evidence>
<feature type="transmembrane region" description="Helical" evidence="1">
    <location>
        <begin position="84"/>
        <end position="102"/>
    </location>
</feature>
<evidence type="ECO:0008006" key="4">
    <source>
        <dbReference type="Google" id="ProtNLM"/>
    </source>
</evidence>
<dbReference type="RefSeq" id="WP_068761138.1">
    <property type="nucleotide sequence ID" value="NZ_LXIE01000004.1"/>
</dbReference>